<name>A0A1I0FBN7_9FIRM</name>
<evidence type="ECO:0000313" key="1">
    <source>
        <dbReference type="EMBL" id="SET54727.1"/>
    </source>
</evidence>
<dbReference type="AlphaFoldDB" id="A0A1I0FBN7"/>
<gene>
    <name evidence="1" type="ORF">SAMN04487772_1293</name>
</gene>
<reference evidence="1 2" key="1">
    <citation type="submission" date="2016-10" db="EMBL/GenBank/DDBJ databases">
        <authorList>
            <person name="de Groot N.N."/>
        </authorList>
    </citation>
    <scope>NUCLEOTIDE SEQUENCE [LARGE SCALE GENOMIC DNA]</scope>
    <source>
        <strain evidence="1 2">DSM 1801</strain>
    </source>
</reference>
<evidence type="ECO:0000313" key="2">
    <source>
        <dbReference type="Proteomes" id="UP000199800"/>
    </source>
</evidence>
<accession>A0A1I0FBN7</accession>
<dbReference type="EMBL" id="FOHN01000029">
    <property type="protein sequence ID" value="SET54727.1"/>
    <property type="molecule type" value="Genomic_DNA"/>
</dbReference>
<dbReference type="Proteomes" id="UP000199800">
    <property type="component" value="Unassembled WGS sequence"/>
</dbReference>
<sequence length="230" mass="26354">MRKNDFDNIKLLAKEIMREPSNKVPIQSFINSIGYSVVQQEFMKLIKGERIETTPTSLFEDIGIFLKPGFGTDKVVSISKDERTLFPISLTNNLVIPLAWNENRFTSCITNIGSDANNPFAYDLMNHFSYLILPLNIVIMHNGNHSILTGILKREGTIFPTEVADLTDMYKEGIKFNGQYYIDRDGTKLKKAQYSELGVLFEIGRMLNEQNISFLTQEQQDMINQKRKSI</sequence>
<dbReference type="Pfam" id="PF20457">
    <property type="entry name" value="DUF6710"/>
    <property type="match status" value="1"/>
</dbReference>
<proteinExistence type="predicted"/>
<keyword evidence="2" id="KW-1185">Reference proteome</keyword>
<protein>
    <submittedName>
        <fullName evidence="1">Uncharacterized protein</fullName>
    </submittedName>
</protein>
<dbReference type="InterPro" id="IPR046556">
    <property type="entry name" value="DUF6710"/>
</dbReference>
<organism evidence="1 2">
    <name type="scientific">[Clostridium] polysaccharolyticum</name>
    <dbReference type="NCBI Taxonomy" id="29364"/>
    <lineage>
        <taxon>Bacteria</taxon>
        <taxon>Bacillati</taxon>
        <taxon>Bacillota</taxon>
        <taxon>Clostridia</taxon>
        <taxon>Lachnospirales</taxon>
        <taxon>Lachnospiraceae</taxon>
    </lineage>
</organism>